<evidence type="ECO:0000256" key="2">
    <source>
        <dbReference type="ARBA" id="ARBA00011245"/>
    </source>
</evidence>
<dbReference type="OrthoDB" id="48317at2759"/>
<dbReference type="InterPro" id="IPR020843">
    <property type="entry name" value="ER"/>
</dbReference>
<name>A0A139IPT9_9PEZI</name>
<dbReference type="InterPro" id="IPR011032">
    <property type="entry name" value="GroES-like_sf"/>
</dbReference>
<proteinExistence type="inferred from homology"/>
<dbReference type="Gene3D" id="3.40.50.720">
    <property type="entry name" value="NAD(P)-binding Rossmann-like Domain"/>
    <property type="match status" value="1"/>
</dbReference>
<evidence type="ECO:0000256" key="3">
    <source>
        <dbReference type="ARBA" id="ARBA00023002"/>
    </source>
</evidence>
<keyword evidence="6" id="KW-1185">Reference proteome</keyword>
<dbReference type="GO" id="GO:0016651">
    <property type="term" value="F:oxidoreductase activity, acting on NAD(P)H"/>
    <property type="evidence" value="ECO:0007669"/>
    <property type="project" value="InterPro"/>
</dbReference>
<dbReference type="PANTHER" id="PTHR45348">
    <property type="entry name" value="HYPOTHETICAL OXIDOREDUCTASE (EUROFUNG)"/>
    <property type="match status" value="1"/>
</dbReference>
<dbReference type="InterPro" id="IPR047122">
    <property type="entry name" value="Trans-enoyl_RdTase-like"/>
</dbReference>
<comment type="similarity">
    <text evidence="1">Belongs to the zinc-containing alcohol dehydrogenase family.</text>
</comment>
<dbReference type="Pfam" id="PF08240">
    <property type="entry name" value="ADH_N"/>
    <property type="match status" value="1"/>
</dbReference>
<evidence type="ECO:0000259" key="4">
    <source>
        <dbReference type="SMART" id="SM00829"/>
    </source>
</evidence>
<dbReference type="InterPro" id="IPR036291">
    <property type="entry name" value="NAD(P)-bd_dom_sf"/>
</dbReference>
<comment type="caution">
    <text evidence="5">The sequence shown here is derived from an EMBL/GenBank/DDBJ whole genome shotgun (WGS) entry which is preliminary data.</text>
</comment>
<organism evidence="5 6">
    <name type="scientific">Pseudocercospora musae</name>
    <dbReference type="NCBI Taxonomy" id="113226"/>
    <lineage>
        <taxon>Eukaryota</taxon>
        <taxon>Fungi</taxon>
        <taxon>Dikarya</taxon>
        <taxon>Ascomycota</taxon>
        <taxon>Pezizomycotina</taxon>
        <taxon>Dothideomycetes</taxon>
        <taxon>Dothideomycetidae</taxon>
        <taxon>Mycosphaerellales</taxon>
        <taxon>Mycosphaerellaceae</taxon>
        <taxon>Pseudocercospora</taxon>
    </lineage>
</organism>
<dbReference type="InterPro" id="IPR013154">
    <property type="entry name" value="ADH-like_N"/>
</dbReference>
<dbReference type="Pfam" id="PF00107">
    <property type="entry name" value="ADH_zinc_N"/>
    <property type="match status" value="1"/>
</dbReference>
<dbReference type="SMART" id="SM00829">
    <property type="entry name" value="PKS_ER"/>
    <property type="match status" value="1"/>
</dbReference>
<dbReference type="CDD" id="cd08249">
    <property type="entry name" value="enoyl_reductase_like"/>
    <property type="match status" value="1"/>
</dbReference>
<reference evidence="5 6" key="1">
    <citation type="submission" date="2015-07" db="EMBL/GenBank/DDBJ databases">
        <title>Comparative genomics of the Sigatoka disease complex on banana suggests a link between parallel evolutionary changes in Pseudocercospora fijiensis and Pseudocercospora eumusae and increased virulence on the banana host.</title>
        <authorList>
            <person name="Chang T.-C."/>
            <person name="Salvucci A."/>
            <person name="Crous P.W."/>
            <person name="Stergiopoulos I."/>
        </authorList>
    </citation>
    <scope>NUCLEOTIDE SEQUENCE [LARGE SCALE GENOMIC DNA]</scope>
    <source>
        <strain evidence="5 6">CBS 116634</strain>
    </source>
</reference>
<dbReference type="SUPFAM" id="SSF50129">
    <property type="entry name" value="GroES-like"/>
    <property type="match status" value="1"/>
</dbReference>
<gene>
    <name evidence="5" type="ORF">AC579_6284</name>
</gene>
<dbReference type="SUPFAM" id="SSF51735">
    <property type="entry name" value="NAD(P)-binding Rossmann-fold domains"/>
    <property type="match status" value="1"/>
</dbReference>
<keyword evidence="3" id="KW-0560">Oxidoreductase</keyword>
<evidence type="ECO:0000256" key="1">
    <source>
        <dbReference type="ARBA" id="ARBA00008072"/>
    </source>
</evidence>
<dbReference type="AlphaFoldDB" id="A0A139IPT9"/>
<dbReference type="PANTHER" id="PTHR45348:SF2">
    <property type="entry name" value="ZINC-TYPE ALCOHOL DEHYDROGENASE-LIKE PROTEIN C2E1P3.01"/>
    <property type="match status" value="1"/>
</dbReference>
<feature type="domain" description="Enoyl reductase (ER)" evidence="4">
    <location>
        <begin position="15"/>
        <end position="347"/>
    </location>
</feature>
<sequence>MASLPQTMKAIKCFGPESARLVTDAPIPSCPEDYILVKIHSIALNPTDWKHIDLIAQSNYNHTVGCDYSGTIIHIGSKVTKPFQKGDRVAGFSHGSKHEDPESGCFAEYAKVKGDIQIQIPENVSFEEAASWPTGINTAGQGMYGPDGLGLTWPGSEEKEKGDQPVLIYGASTNTGLWAVQYAKLSGYRVIATCSEKNFEAVGQLGADEVFDYKDPDCAKKIRGVTNGGLKFVFDCVSEGSSMEICANAMSSDGKGARYNALLPVEFPRKDLEKGFTIGYSVNGEAFTFFGNKVDAKPEDFEFGKKWWSLSEKLLREGKIRAPAVNVREGGLQGVFDGFEDMKNGRISRQKLVYRIEDTP</sequence>
<dbReference type="Proteomes" id="UP000073492">
    <property type="component" value="Unassembled WGS sequence"/>
</dbReference>
<accession>A0A139IPT9</accession>
<dbReference type="Gene3D" id="3.90.180.10">
    <property type="entry name" value="Medium-chain alcohol dehydrogenases, catalytic domain"/>
    <property type="match status" value="1"/>
</dbReference>
<evidence type="ECO:0000313" key="5">
    <source>
        <dbReference type="EMBL" id="KXT16566.1"/>
    </source>
</evidence>
<dbReference type="InterPro" id="IPR013149">
    <property type="entry name" value="ADH-like_C"/>
</dbReference>
<evidence type="ECO:0000313" key="6">
    <source>
        <dbReference type="Proteomes" id="UP000073492"/>
    </source>
</evidence>
<dbReference type="EMBL" id="LFZO01000034">
    <property type="protein sequence ID" value="KXT16566.1"/>
    <property type="molecule type" value="Genomic_DNA"/>
</dbReference>
<protein>
    <recommendedName>
        <fullName evidence="4">Enoyl reductase (ER) domain-containing protein</fullName>
    </recommendedName>
</protein>
<comment type="subunit">
    <text evidence="2">Monomer.</text>
</comment>
<dbReference type="STRING" id="113226.A0A139IPT9"/>